<protein>
    <submittedName>
        <fullName evidence="5">Protein NPC2 like protein</fullName>
    </submittedName>
</protein>
<dbReference type="InterPro" id="IPR039670">
    <property type="entry name" value="NPC2-like"/>
</dbReference>
<comment type="subcellular location">
    <subcellularLocation>
        <location evidence="1">Secreted</location>
    </subcellularLocation>
</comment>
<evidence type="ECO:0000259" key="4">
    <source>
        <dbReference type="SMART" id="SM00737"/>
    </source>
</evidence>
<dbReference type="InterPro" id="IPR003172">
    <property type="entry name" value="ML_dom"/>
</dbReference>
<dbReference type="EMBL" id="KQ981856">
    <property type="protein sequence ID" value="KYN34609.1"/>
    <property type="molecule type" value="Genomic_DNA"/>
</dbReference>
<gene>
    <name evidence="5" type="ORF">ALC56_11097</name>
</gene>
<evidence type="ECO:0000313" key="6">
    <source>
        <dbReference type="Proteomes" id="UP000078541"/>
    </source>
</evidence>
<dbReference type="PANTHER" id="PTHR11306:SF68">
    <property type="entry name" value="NPC INTRACELLULAR CHOLESTEROL TRANSPORTER 2"/>
    <property type="match status" value="1"/>
</dbReference>
<dbReference type="SUPFAM" id="SSF81296">
    <property type="entry name" value="E set domains"/>
    <property type="match status" value="2"/>
</dbReference>
<reference evidence="5 6" key="1">
    <citation type="submission" date="2016-03" db="EMBL/GenBank/DDBJ databases">
        <title>Trachymyrmex septentrionalis WGS genome.</title>
        <authorList>
            <person name="Nygaard S."/>
            <person name="Hu H."/>
            <person name="Boomsma J."/>
            <person name="Zhang G."/>
        </authorList>
    </citation>
    <scope>NUCLEOTIDE SEQUENCE [LARGE SCALE GENOMIC DNA]</scope>
    <source>
        <strain evidence="5">Tsep2-gDNA-1</strain>
        <tissue evidence="5">Whole body</tissue>
    </source>
</reference>
<dbReference type="GO" id="GO:0015918">
    <property type="term" value="P:sterol transport"/>
    <property type="evidence" value="ECO:0007669"/>
    <property type="project" value="InterPro"/>
</dbReference>
<dbReference type="PANTHER" id="PTHR11306">
    <property type="entry name" value="NIEMANN PICK TYPE C2 PROTEIN NPC2-RELATED"/>
    <property type="match status" value="1"/>
</dbReference>
<accession>A0A195F3E8</accession>
<keyword evidence="6" id="KW-1185">Reference proteome</keyword>
<feature type="domain" description="MD-2-related lipid-recognition" evidence="4">
    <location>
        <begin position="46"/>
        <end position="174"/>
    </location>
</feature>
<evidence type="ECO:0000313" key="5">
    <source>
        <dbReference type="EMBL" id="KYN34609.1"/>
    </source>
</evidence>
<evidence type="ECO:0000256" key="3">
    <source>
        <dbReference type="ARBA" id="ARBA00022525"/>
    </source>
</evidence>
<name>A0A195F3E8_9HYME</name>
<dbReference type="Pfam" id="PF02221">
    <property type="entry name" value="E1_DerP2_DerF2"/>
    <property type="match status" value="2"/>
</dbReference>
<dbReference type="Proteomes" id="UP000078541">
    <property type="component" value="Unassembled WGS sequence"/>
</dbReference>
<evidence type="ECO:0000256" key="1">
    <source>
        <dbReference type="ARBA" id="ARBA00004613"/>
    </source>
</evidence>
<sequence>MSTPHKTVLLMTAQMFLNSYAQIYTQNATWTVRCQNVTSSRLMLALKRCGATIRSSEAGKFDEISISSCDMSDERCSLPRGTDIKVSIKFAPNKDISDITAHAFGVLLDVPIPFPLKNSNVCKDPDSGVKCPLKKDQETDFKNTFNVDKKTPAVSVDVMWEFRNEKDEKITCSTLGTFTNVVISGCSTSDERCIFVRGTNASMSISFIPNKDISKIDARVYGKITVFPIPFPLSQPDVCQDPNSGIKCPLHKNQEYHYTTAMFLQKSFPSVNVEIKWEFMNENKEKIVCLEFPAKIK</sequence>
<evidence type="ECO:0000256" key="2">
    <source>
        <dbReference type="ARBA" id="ARBA00006370"/>
    </source>
</evidence>
<dbReference type="GO" id="GO:0032934">
    <property type="term" value="F:sterol binding"/>
    <property type="evidence" value="ECO:0007669"/>
    <property type="project" value="InterPro"/>
</dbReference>
<keyword evidence="3" id="KW-0964">Secreted</keyword>
<feature type="domain" description="MD-2-related lipid-recognition" evidence="4">
    <location>
        <begin position="175"/>
        <end position="294"/>
    </location>
</feature>
<organism evidence="5 6">
    <name type="scientific">Trachymyrmex septentrionalis</name>
    <dbReference type="NCBI Taxonomy" id="34720"/>
    <lineage>
        <taxon>Eukaryota</taxon>
        <taxon>Metazoa</taxon>
        <taxon>Ecdysozoa</taxon>
        <taxon>Arthropoda</taxon>
        <taxon>Hexapoda</taxon>
        <taxon>Insecta</taxon>
        <taxon>Pterygota</taxon>
        <taxon>Neoptera</taxon>
        <taxon>Endopterygota</taxon>
        <taxon>Hymenoptera</taxon>
        <taxon>Apocrita</taxon>
        <taxon>Aculeata</taxon>
        <taxon>Formicoidea</taxon>
        <taxon>Formicidae</taxon>
        <taxon>Myrmicinae</taxon>
        <taxon>Trachymyrmex</taxon>
    </lineage>
</organism>
<comment type="similarity">
    <text evidence="2">Belongs to the NPC2 family.</text>
</comment>
<dbReference type="Gene3D" id="2.60.40.770">
    <property type="match status" value="2"/>
</dbReference>
<dbReference type="AlphaFoldDB" id="A0A195F3E8"/>
<dbReference type="FunFam" id="2.60.40.770:FF:000001">
    <property type="entry name" value="NPC intracellular cholesterol transporter 2"/>
    <property type="match status" value="2"/>
</dbReference>
<dbReference type="SMART" id="SM00737">
    <property type="entry name" value="ML"/>
    <property type="match status" value="2"/>
</dbReference>
<dbReference type="GO" id="GO:0005576">
    <property type="term" value="C:extracellular region"/>
    <property type="evidence" value="ECO:0007669"/>
    <property type="project" value="UniProtKB-SubCell"/>
</dbReference>
<proteinExistence type="inferred from homology"/>
<dbReference type="InterPro" id="IPR014756">
    <property type="entry name" value="Ig_E-set"/>
</dbReference>
<dbReference type="STRING" id="34720.A0A195F3E8"/>